<comment type="caution">
    <text evidence="2">The sequence shown here is derived from an EMBL/GenBank/DDBJ whole genome shotgun (WGS) entry which is preliminary data.</text>
</comment>
<feature type="transmembrane region" description="Helical" evidence="1">
    <location>
        <begin position="19"/>
        <end position="44"/>
    </location>
</feature>
<dbReference type="Proteomes" id="UP000282971">
    <property type="component" value="Unassembled WGS sequence"/>
</dbReference>
<sequence length="175" mass="18720">MATLPATAPKPLPTDIHPLLRAAMIAGGGLVTMLSIVAVLRWTAGMAPDHPALKQAAVAIHLVVVLPAVPLGLVLMLRRKGGRSHRTLGMIWMALMLATALSAIFIRNINGGGFSILHLFIPLTLFAVVRAIGTARQGRIDKHKRVMLSFYLGGLILPGLFAFLPGRLMSLWLLG</sequence>
<dbReference type="RefSeq" id="WP_127740249.1">
    <property type="nucleotide sequence ID" value="NZ_SACN01000001.1"/>
</dbReference>
<evidence type="ECO:0000313" key="2">
    <source>
        <dbReference type="EMBL" id="RVT92543.1"/>
    </source>
</evidence>
<organism evidence="2 3">
    <name type="scientific">Sphingomonas crocodyli</name>
    <dbReference type="NCBI Taxonomy" id="1979270"/>
    <lineage>
        <taxon>Bacteria</taxon>
        <taxon>Pseudomonadati</taxon>
        <taxon>Pseudomonadota</taxon>
        <taxon>Alphaproteobacteria</taxon>
        <taxon>Sphingomonadales</taxon>
        <taxon>Sphingomonadaceae</taxon>
        <taxon>Sphingomonas</taxon>
    </lineage>
</organism>
<proteinExistence type="predicted"/>
<dbReference type="InterPro" id="IPR018750">
    <property type="entry name" value="DUF2306_membrane"/>
</dbReference>
<feature type="transmembrane region" description="Helical" evidence="1">
    <location>
        <begin position="56"/>
        <end position="77"/>
    </location>
</feature>
<feature type="transmembrane region" description="Helical" evidence="1">
    <location>
        <begin position="145"/>
        <end position="164"/>
    </location>
</feature>
<keyword evidence="1" id="KW-1133">Transmembrane helix</keyword>
<accession>A0A437M4Q7</accession>
<keyword evidence="1" id="KW-0472">Membrane</keyword>
<dbReference type="EMBL" id="SACN01000001">
    <property type="protein sequence ID" value="RVT92543.1"/>
    <property type="molecule type" value="Genomic_DNA"/>
</dbReference>
<evidence type="ECO:0000256" key="1">
    <source>
        <dbReference type="SAM" id="Phobius"/>
    </source>
</evidence>
<protein>
    <submittedName>
        <fullName evidence="2">DUF2306 domain-containing protein</fullName>
    </submittedName>
</protein>
<dbReference type="Pfam" id="PF10067">
    <property type="entry name" value="DUF2306"/>
    <property type="match status" value="1"/>
</dbReference>
<keyword evidence="3" id="KW-1185">Reference proteome</keyword>
<dbReference type="OrthoDB" id="9815686at2"/>
<name>A0A437M4Q7_9SPHN</name>
<gene>
    <name evidence="2" type="ORF">EOD43_01020</name>
</gene>
<evidence type="ECO:0000313" key="3">
    <source>
        <dbReference type="Proteomes" id="UP000282971"/>
    </source>
</evidence>
<dbReference type="AlphaFoldDB" id="A0A437M4Q7"/>
<reference evidence="2 3" key="1">
    <citation type="submission" date="2019-01" db="EMBL/GenBank/DDBJ databases">
        <authorList>
            <person name="Chen W.-M."/>
        </authorList>
    </citation>
    <scope>NUCLEOTIDE SEQUENCE [LARGE SCALE GENOMIC DNA]</scope>
    <source>
        <strain evidence="2 3">CCP-7</strain>
    </source>
</reference>
<feature type="transmembrane region" description="Helical" evidence="1">
    <location>
        <begin position="112"/>
        <end position="133"/>
    </location>
</feature>
<keyword evidence="1" id="KW-0812">Transmembrane</keyword>
<feature type="transmembrane region" description="Helical" evidence="1">
    <location>
        <begin position="89"/>
        <end position="106"/>
    </location>
</feature>